<reference evidence="2 3" key="1">
    <citation type="journal article" date="2013" name="PLoS Genet.">
        <title>Plant-symbiotic fungi as chemical engineers: Multi-genome analysis of the Clavicipitaceae reveals dynamics of alkaloid loci.</title>
        <authorList>
            <person name="Schardl C.L."/>
            <person name="Young C.A."/>
            <person name="Hesse U."/>
            <person name="Amyotte S.G."/>
            <person name="Andreeva K."/>
            <person name="Calie P.J."/>
            <person name="Fleetwood D.J."/>
            <person name="Haws D.C."/>
            <person name="Moore N."/>
            <person name="Oeser B."/>
            <person name="Panaccione D.G."/>
            <person name="Schweri K.K."/>
            <person name="Voisey C.R."/>
            <person name="Farman M.L."/>
            <person name="Jaromczyk J.W."/>
            <person name="Roe B.A."/>
            <person name="O'Sullivan D.M."/>
            <person name="Scott B."/>
            <person name="Tudzynski P."/>
            <person name="An Z."/>
            <person name="Arnaoudova E.G."/>
            <person name="Bullock C.T."/>
            <person name="Charlton N.D."/>
            <person name="Chen L."/>
            <person name="Cox M."/>
            <person name="Dinkins R.D."/>
            <person name="Florea S."/>
            <person name="Glenn A.E."/>
            <person name="Gordon A."/>
            <person name="Gueldener U."/>
            <person name="Harris D.R."/>
            <person name="Hollin W."/>
            <person name="Jaromczyk J."/>
            <person name="Johnson R.D."/>
            <person name="Khan A.K."/>
            <person name="Leistner E."/>
            <person name="Leuchtmann A."/>
            <person name="Li C."/>
            <person name="Liu J."/>
            <person name="Liu J."/>
            <person name="Liu M."/>
            <person name="Mace W."/>
            <person name="Machado C."/>
            <person name="Nagabhyru P."/>
            <person name="Pan J."/>
            <person name="Schmid J."/>
            <person name="Sugawara K."/>
            <person name="Steiner U."/>
            <person name="Takach J.E."/>
            <person name="Tanaka E."/>
            <person name="Webb J.S."/>
            <person name="Wilson E.V."/>
            <person name="Wiseman J.L."/>
            <person name="Yoshida R."/>
            <person name="Zeng Z."/>
        </authorList>
    </citation>
    <scope>NUCLEOTIDE SEQUENCE [LARGE SCALE GENOMIC DNA]</scope>
    <source>
        <strain evidence="2 3">20.1</strain>
    </source>
</reference>
<dbReference type="HOGENOM" id="CLU_255256_0_0_1"/>
<feature type="region of interest" description="Disordered" evidence="1">
    <location>
        <begin position="353"/>
        <end position="373"/>
    </location>
</feature>
<gene>
    <name evidence="2" type="ORF">CPUR_03325</name>
</gene>
<accession>M1W7G7</accession>
<feature type="compositionally biased region" description="Acidic residues" evidence="1">
    <location>
        <begin position="241"/>
        <end position="250"/>
    </location>
</feature>
<feature type="region of interest" description="Disordered" evidence="1">
    <location>
        <begin position="1315"/>
        <end position="1353"/>
    </location>
</feature>
<feature type="region of interest" description="Disordered" evidence="1">
    <location>
        <begin position="581"/>
        <end position="614"/>
    </location>
</feature>
<evidence type="ECO:0000313" key="3">
    <source>
        <dbReference type="Proteomes" id="UP000016801"/>
    </source>
</evidence>
<dbReference type="PANTHER" id="PTHR31569">
    <property type="entry name" value="SWIM-TYPE DOMAIN-CONTAINING PROTEIN"/>
    <property type="match status" value="1"/>
</dbReference>
<feature type="compositionally biased region" description="Basic residues" evidence="1">
    <location>
        <begin position="1088"/>
        <end position="1102"/>
    </location>
</feature>
<feature type="region of interest" description="Disordered" evidence="1">
    <location>
        <begin position="907"/>
        <end position="980"/>
    </location>
</feature>
<organism evidence="2 3">
    <name type="scientific">Claviceps purpurea (strain 20.1)</name>
    <name type="common">Ergot fungus</name>
    <name type="synonym">Sphacelia segetum</name>
    <dbReference type="NCBI Taxonomy" id="1111077"/>
    <lineage>
        <taxon>Eukaryota</taxon>
        <taxon>Fungi</taxon>
        <taxon>Dikarya</taxon>
        <taxon>Ascomycota</taxon>
        <taxon>Pezizomycotina</taxon>
        <taxon>Sordariomycetes</taxon>
        <taxon>Hypocreomycetidae</taxon>
        <taxon>Hypocreales</taxon>
        <taxon>Clavicipitaceae</taxon>
        <taxon>Claviceps</taxon>
    </lineage>
</organism>
<proteinExistence type="predicted"/>
<keyword evidence="3" id="KW-1185">Reference proteome</keyword>
<dbReference type="PANTHER" id="PTHR31569:SF4">
    <property type="entry name" value="SWIM-TYPE DOMAIN-CONTAINING PROTEIN"/>
    <property type="match status" value="1"/>
</dbReference>
<dbReference type="OrthoDB" id="4903265at2759"/>
<dbReference type="EMBL" id="CAGA01000190">
    <property type="protein sequence ID" value="CCE35337.1"/>
    <property type="molecule type" value="Genomic_DNA"/>
</dbReference>
<feature type="region of interest" description="Disordered" evidence="1">
    <location>
        <begin position="192"/>
        <end position="254"/>
    </location>
</feature>
<feature type="region of interest" description="Disordered" evidence="1">
    <location>
        <begin position="670"/>
        <end position="738"/>
    </location>
</feature>
<feature type="compositionally biased region" description="Acidic residues" evidence="1">
    <location>
        <begin position="971"/>
        <end position="980"/>
    </location>
</feature>
<feature type="compositionally biased region" description="Polar residues" evidence="1">
    <location>
        <begin position="425"/>
        <end position="451"/>
    </location>
</feature>
<comment type="caution">
    <text evidence="2">The sequence shown here is derived from an EMBL/GenBank/DDBJ whole genome shotgun (WGS) entry which is preliminary data.</text>
</comment>
<feature type="region of interest" description="Disordered" evidence="1">
    <location>
        <begin position="834"/>
        <end position="854"/>
    </location>
</feature>
<name>M1W7G7_CLAP2</name>
<feature type="compositionally biased region" description="Acidic residues" evidence="1">
    <location>
        <begin position="1197"/>
        <end position="1207"/>
    </location>
</feature>
<dbReference type="VEuPathDB" id="FungiDB:CPUR_03325"/>
<dbReference type="Proteomes" id="UP000016801">
    <property type="component" value="Unassembled WGS sequence"/>
</dbReference>
<feature type="compositionally biased region" description="Basic residues" evidence="1">
    <location>
        <begin position="839"/>
        <end position="853"/>
    </location>
</feature>
<dbReference type="STRING" id="1111077.M1W7G7"/>
<evidence type="ECO:0008006" key="4">
    <source>
        <dbReference type="Google" id="ProtNLM"/>
    </source>
</evidence>
<feature type="compositionally biased region" description="Polar residues" evidence="1">
    <location>
        <begin position="194"/>
        <end position="208"/>
    </location>
</feature>
<feature type="compositionally biased region" description="Low complexity" evidence="1">
    <location>
        <begin position="215"/>
        <end position="227"/>
    </location>
</feature>
<sequence>MAHNGTANSATKNELVPGDTADLVVNEVPPLPPSELYDSFDDLFNFLQAWAQSNGVYFVKKSSSNPRVINGKKIAAHRLVLCDRGPGRPSTGRGLRRIPSQKAGCPVRITASVTMRNNWRWSYRVSGAHNHPPSHHLSQHAVNPRRTAEQRVLALELSLELSQQRALPAREGAIALRERSGERERDICNDLQRNRSFASQQDSTTVAHSGQPPDAIATAGPASSSSAAEDEDVPGHTADTEVSEVDENNEVQEVPPLPPSELYDSFDDLFNFLQAWACSNGVAFIKKSASNFREINGTKIATHRLLLCDRGSGRPSTGRGLRQTPSQKADCPIRITASVTMKNNLRWSYRVSGAHNHPPSHHPSQHAVHRRRTAEQRMLALELSQQRALPAREVAVALRERSGEPAFFRERDIYNDLKRFRSLASPRNSTTAVHDQQSSDAIATAGPTSPSAAKDEDVPGHTADTEVSEVDEDNEVQEIPPLPPSLLYDTFDDLFNFLQGWARSNGVTFVKKGSSNTREINGTKMATRRLVLCDRGPGRPSTSRLHPRFRKPTRKIDCPFRISISATIKNNWRWSYRVSGAHNHPRSHDPSENSTHRRRAAGQRSLASKPAQRPTLPACEVAVALRERSGEPGFFRERDIYNDAQRVRSFASPQDTTTAAHNEQTSAAIATAGPASPSAAEYEGPPGRSSDLEAKEVLSSSATEGEDVPGHTADTEVSEVDEVNAGNEDNKIQEVPPLPPSELYDSFDDLFNFLQGWARSNGVAFVKKSASNPREINGTKIAAHRLVLCDRGPGRPSRSRGLRRIPSQKADCPIRITASVTMKNNLRWSYRVSGAHNHPPSHHPSQHVVHRRRTAEQRVLALELSQQRALPAREVAVALRERSGEPAFFRARDIYNDLKRIRSLASSRNSTTAAHNGQPPDAIATADPVLPSSAAENEGPLGHSADLESKEAPSSSAAEGEDVPGHTADTEVNEVDEDIEVQEVPPLPPSELYDSFDDLFNFLQGWARSNGVAFVKKSASNPREINGTKIAAHRLLLCDRGPGRPSRSRGLRRIPSQKADCPIRITASVTMKNNLRWSYRVSGAHNHPPSHHPSQHVVHRRRTAEQRVLALELSQQRALPAREVAVALRERSGEPAFFRERDIYNDLKRFRSLASPRNSTTAVHDQQPSDAIATADPASPSSVTEDKDVPGHTADTEVSEVDEDNEVQEIPPLPPSLLYDTFDDLFAFLQTWARSNGVTFVKKGSSNTREINGTKMATRRLVLCDRGPGRPSTSRLHPRFRKPTLKIDCPFRISISATMKNNWRWSYRVYGAHNHPRSHDPSENSMHRHRTAGQRSLASKPAQRPTLPARELAVAPKNTSVTPAFFRHRDVYNGRHRLPRSRKFET</sequence>
<feature type="compositionally biased region" description="Basic residues" evidence="1">
    <location>
        <begin position="358"/>
        <end position="372"/>
    </location>
</feature>
<feature type="region of interest" description="Disordered" evidence="1">
    <location>
        <begin position="425"/>
        <end position="482"/>
    </location>
</feature>
<feature type="region of interest" description="Disordered" evidence="1">
    <location>
        <begin position="1083"/>
        <end position="1102"/>
    </location>
</feature>
<feature type="region of interest" description="Disordered" evidence="1">
    <location>
        <begin position="1155"/>
        <end position="1208"/>
    </location>
</feature>
<feature type="compositionally biased region" description="Basic and acidic residues" evidence="1">
    <location>
        <begin position="1317"/>
        <end position="1326"/>
    </location>
</feature>
<dbReference type="InterPro" id="IPR052579">
    <property type="entry name" value="Zinc_finger_SWIM"/>
</dbReference>
<protein>
    <recommendedName>
        <fullName evidence="4">FAR1 domain-containing protein</fullName>
    </recommendedName>
</protein>
<feature type="compositionally biased region" description="Acidic residues" evidence="1">
    <location>
        <begin position="466"/>
        <end position="476"/>
    </location>
</feature>
<feature type="compositionally biased region" description="Basic and acidic residues" evidence="1">
    <location>
        <begin position="586"/>
        <end position="595"/>
    </location>
</feature>
<evidence type="ECO:0000313" key="2">
    <source>
        <dbReference type="EMBL" id="CCE35337.1"/>
    </source>
</evidence>
<evidence type="ECO:0000256" key="1">
    <source>
        <dbReference type="SAM" id="MobiDB-lite"/>
    </source>
</evidence>
<feature type="compositionally biased region" description="Polar residues" evidence="1">
    <location>
        <begin position="1155"/>
        <end position="1169"/>
    </location>
</feature>